<gene>
    <name evidence="2" type="primary">pdeM</name>
    <name evidence="2" type="ORF">ACFO4O_14830</name>
</gene>
<evidence type="ECO:0000313" key="3">
    <source>
        <dbReference type="Proteomes" id="UP001595897"/>
    </source>
</evidence>
<keyword evidence="3" id="KW-1185">Reference proteome</keyword>
<dbReference type="Pfam" id="PF00149">
    <property type="entry name" value="Metallophos"/>
    <property type="match status" value="1"/>
</dbReference>
<sequence length="248" mass="28271">MIEADALHALVMNNTLIPVRFCEQRLIIDGRGVLYWPRHDLLIFSDLHFEKGSFLTQFAHPLPRFDTRETLKRMQLLIEQYRPKQVICLGDSFHDVNADKRLQQDDIETLNAMLNNVNKWMWVLGNHDPDIPQVLSGIRVPHVLIDGLLFVHEPEELSSFLPDSAGTTFEPEILLGQIVGHYHPKTSYKVSQKRVTGKSFVIGKHMLLMPAFGKYTGGLSTDTTVIKSLFPEGAPQILLSYHAKLFML</sequence>
<name>A0ABV9LZ75_9ALTE</name>
<keyword evidence="2" id="KW-0436">Ligase</keyword>
<dbReference type="EMBL" id="JBHSGU010000009">
    <property type="protein sequence ID" value="MFC4701439.1"/>
    <property type="molecule type" value="Genomic_DNA"/>
</dbReference>
<dbReference type="SUPFAM" id="SSF56300">
    <property type="entry name" value="Metallo-dependent phosphatases"/>
    <property type="match status" value="1"/>
</dbReference>
<dbReference type="RefSeq" id="WP_382409909.1">
    <property type="nucleotide sequence ID" value="NZ_JBHSGU010000009.1"/>
</dbReference>
<evidence type="ECO:0000259" key="1">
    <source>
        <dbReference type="Pfam" id="PF00149"/>
    </source>
</evidence>
<dbReference type="PANTHER" id="PTHR39323">
    <property type="entry name" value="BLR1149 PROTEIN"/>
    <property type="match status" value="1"/>
</dbReference>
<dbReference type="InterPro" id="IPR026336">
    <property type="entry name" value="PdeM-like"/>
</dbReference>
<evidence type="ECO:0000313" key="2">
    <source>
        <dbReference type="EMBL" id="MFC4701439.1"/>
    </source>
</evidence>
<dbReference type="InterPro" id="IPR029052">
    <property type="entry name" value="Metallo-depent_PP-like"/>
</dbReference>
<dbReference type="Gene3D" id="3.60.21.10">
    <property type="match status" value="1"/>
</dbReference>
<proteinExistence type="predicted"/>
<feature type="domain" description="Calcineurin-like phosphoesterase" evidence="1">
    <location>
        <begin position="41"/>
        <end position="135"/>
    </location>
</feature>
<dbReference type="GO" id="GO:0016874">
    <property type="term" value="F:ligase activity"/>
    <property type="evidence" value="ECO:0007669"/>
    <property type="project" value="UniProtKB-KW"/>
</dbReference>
<dbReference type="EC" id="3.1.-.-" evidence="2"/>
<protein>
    <submittedName>
        <fullName evidence="2">Ligase-associated DNA damage response endonuclease PdeM</fullName>
        <ecNumber evidence="2">3.1.-.-</ecNumber>
    </submittedName>
</protein>
<accession>A0ABV9LZ75</accession>
<dbReference type="InterPro" id="IPR004843">
    <property type="entry name" value="Calcineurin-like_PHP"/>
</dbReference>
<dbReference type="PIRSF" id="PIRSF000887">
    <property type="entry name" value="Pesterase_MJ0037"/>
    <property type="match status" value="1"/>
</dbReference>
<reference evidence="3" key="1">
    <citation type="journal article" date="2019" name="Int. J. Syst. Evol. Microbiol.">
        <title>The Global Catalogue of Microorganisms (GCM) 10K type strain sequencing project: providing services to taxonomists for standard genome sequencing and annotation.</title>
        <authorList>
            <consortium name="The Broad Institute Genomics Platform"/>
            <consortium name="The Broad Institute Genome Sequencing Center for Infectious Disease"/>
            <person name="Wu L."/>
            <person name="Ma J."/>
        </authorList>
    </citation>
    <scope>NUCLEOTIDE SEQUENCE [LARGE SCALE GENOMIC DNA]</scope>
    <source>
        <strain evidence="3">KACC 12507</strain>
    </source>
</reference>
<dbReference type="NCBIfam" id="TIGR04123">
    <property type="entry name" value="P_estr_lig_assc"/>
    <property type="match status" value="1"/>
</dbReference>
<dbReference type="PANTHER" id="PTHR39323:SF1">
    <property type="entry name" value="BLR1149 PROTEIN"/>
    <property type="match status" value="1"/>
</dbReference>
<keyword evidence="2" id="KW-0378">Hydrolase</keyword>
<keyword evidence="2" id="KW-0255">Endonuclease</keyword>
<dbReference type="InterPro" id="IPR024173">
    <property type="entry name" value="Pesterase_MJ0037-like"/>
</dbReference>
<organism evidence="2 3">
    <name type="scientific">Glaciecola siphonariae</name>
    <dbReference type="NCBI Taxonomy" id="521012"/>
    <lineage>
        <taxon>Bacteria</taxon>
        <taxon>Pseudomonadati</taxon>
        <taxon>Pseudomonadota</taxon>
        <taxon>Gammaproteobacteria</taxon>
        <taxon>Alteromonadales</taxon>
        <taxon>Alteromonadaceae</taxon>
        <taxon>Glaciecola</taxon>
    </lineage>
</organism>
<dbReference type="GO" id="GO:0004519">
    <property type="term" value="F:endonuclease activity"/>
    <property type="evidence" value="ECO:0007669"/>
    <property type="project" value="UniProtKB-KW"/>
</dbReference>
<comment type="caution">
    <text evidence="2">The sequence shown here is derived from an EMBL/GenBank/DDBJ whole genome shotgun (WGS) entry which is preliminary data.</text>
</comment>
<dbReference type="Proteomes" id="UP001595897">
    <property type="component" value="Unassembled WGS sequence"/>
</dbReference>
<keyword evidence="2" id="KW-0540">Nuclease</keyword>
<dbReference type="GO" id="GO:0016787">
    <property type="term" value="F:hydrolase activity"/>
    <property type="evidence" value="ECO:0007669"/>
    <property type="project" value="UniProtKB-KW"/>
</dbReference>